<dbReference type="GO" id="GO:0050660">
    <property type="term" value="F:flavin adenine dinucleotide binding"/>
    <property type="evidence" value="ECO:0007669"/>
    <property type="project" value="InterPro"/>
</dbReference>
<organism evidence="10 11">
    <name type="scientific">Maritimibacter alkaliphilus HTCC2654</name>
    <dbReference type="NCBI Taxonomy" id="314271"/>
    <lineage>
        <taxon>Bacteria</taxon>
        <taxon>Pseudomonadati</taxon>
        <taxon>Pseudomonadota</taxon>
        <taxon>Alphaproteobacteria</taxon>
        <taxon>Rhodobacterales</taxon>
        <taxon>Roseobacteraceae</taxon>
        <taxon>Maritimibacter</taxon>
    </lineage>
</organism>
<comment type="cofactor">
    <cofactor evidence="1 6">
        <name>FAD</name>
        <dbReference type="ChEBI" id="CHEBI:57692"/>
    </cofactor>
</comment>
<dbReference type="InterPro" id="IPR013786">
    <property type="entry name" value="AcylCoA_DH/ox_N"/>
</dbReference>
<dbReference type="SUPFAM" id="SSF47203">
    <property type="entry name" value="Acyl-CoA dehydrogenase C-terminal domain-like"/>
    <property type="match status" value="1"/>
</dbReference>
<evidence type="ECO:0000259" key="7">
    <source>
        <dbReference type="Pfam" id="PF00441"/>
    </source>
</evidence>
<dbReference type="InterPro" id="IPR009100">
    <property type="entry name" value="AcylCoA_DH/oxidase_NM_dom_sf"/>
</dbReference>
<dbReference type="InterPro" id="IPR006091">
    <property type="entry name" value="Acyl-CoA_Oxase/DH_mid-dom"/>
</dbReference>
<dbReference type="AlphaFoldDB" id="A3VG73"/>
<dbReference type="HOGENOM" id="CLU_018204_9_0_5"/>
<keyword evidence="5 6" id="KW-0560">Oxidoreductase</keyword>
<dbReference type="Gene3D" id="2.40.110.10">
    <property type="entry name" value="Butyryl-CoA Dehydrogenase, subunit A, domain 2"/>
    <property type="match status" value="1"/>
</dbReference>
<dbReference type="InterPro" id="IPR046373">
    <property type="entry name" value="Acyl-CoA_Oxase/DH_mid-dom_sf"/>
</dbReference>
<dbReference type="PANTHER" id="PTHR43292">
    <property type="entry name" value="ACYL-COA DEHYDROGENASE"/>
    <property type="match status" value="1"/>
</dbReference>
<evidence type="ECO:0000256" key="6">
    <source>
        <dbReference type="RuleBase" id="RU362125"/>
    </source>
</evidence>
<accession>A3VG73</accession>
<dbReference type="Gene3D" id="1.20.140.10">
    <property type="entry name" value="Butyryl-CoA Dehydrogenase, subunit A, domain 3"/>
    <property type="match status" value="1"/>
</dbReference>
<dbReference type="Gene3D" id="1.10.540.10">
    <property type="entry name" value="Acyl-CoA dehydrogenase/oxidase, N-terminal domain"/>
    <property type="match status" value="1"/>
</dbReference>
<dbReference type="PANTHER" id="PTHR43292:SF3">
    <property type="entry name" value="ACYL-COA DEHYDROGENASE FADE29"/>
    <property type="match status" value="1"/>
</dbReference>
<feature type="domain" description="Acyl-CoA dehydrogenase/oxidase N-terminal" evidence="9">
    <location>
        <begin position="11"/>
        <end position="128"/>
    </location>
</feature>
<name>A3VG73_9RHOB</name>
<evidence type="ECO:0000256" key="5">
    <source>
        <dbReference type="ARBA" id="ARBA00023002"/>
    </source>
</evidence>
<feature type="domain" description="Acyl-CoA dehydrogenase/oxidase C-terminal" evidence="7">
    <location>
        <begin position="239"/>
        <end position="380"/>
    </location>
</feature>
<dbReference type="Pfam" id="PF02770">
    <property type="entry name" value="Acyl-CoA_dh_M"/>
    <property type="match status" value="1"/>
</dbReference>
<keyword evidence="3 6" id="KW-0285">Flavoprotein</keyword>
<dbReference type="SUPFAM" id="SSF56645">
    <property type="entry name" value="Acyl-CoA dehydrogenase NM domain-like"/>
    <property type="match status" value="1"/>
</dbReference>
<dbReference type="GO" id="GO:0005886">
    <property type="term" value="C:plasma membrane"/>
    <property type="evidence" value="ECO:0007669"/>
    <property type="project" value="TreeGrafter"/>
</dbReference>
<dbReference type="InterPro" id="IPR052161">
    <property type="entry name" value="Mycobact_Acyl-CoA_DH"/>
</dbReference>
<evidence type="ECO:0000259" key="8">
    <source>
        <dbReference type="Pfam" id="PF02770"/>
    </source>
</evidence>
<evidence type="ECO:0000256" key="1">
    <source>
        <dbReference type="ARBA" id="ARBA00001974"/>
    </source>
</evidence>
<dbReference type="eggNOG" id="COG1960">
    <property type="taxonomic scope" value="Bacteria"/>
</dbReference>
<dbReference type="InterPro" id="IPR037069">
    <property type="entry name" value="AcylCoA_DH/ox_N_sf"/>
</dbReference>
<evidence type="ECO:0000256" key="2">
    <source>
        <dbReference type="ARBA" id="ARBA00009347"/>
    </source>
</evidence>
<protein>
    <recommendedName>
        <fullName evidence="12">Acyl-CoA dehydrogenase</fullName>
    </recommendedName>
</protein>
<dbReference type="InterPro" id="IPR009075">
    <property type="entry name" value="AcylCo_DH/oxidase_C"/>
</dbReference>
<comment type="caution">
    <text evidence="10">The sequence shown here is derived from an EMBL/GenBank/DDBJ whole genome shotgun (WGS) entry which is preliminary data.</text>
</comment>
<reference evidence="10 11" key="1">
    <citation type="journal article" date="2010" name="J. Bacteriol.">
        <title>Genome sequences of Pelagibaca bermudensis HTCC2601T and Maritimibacter alkaliphilus HTCC2654T, the type strains of two marine Roseobacter genera.</title>
        <authorList>
            <person name="Thrash J.C."/>
            <person name="Cho J.C."/>
            <person name="Ferriera S."/>
            <person name="Johnson J."/>
            <person name="Vergin K.L."/>
            <person name="Giovannoni S.J."/>
        </authorList>
    </citation>
    <scope>NUCLEOTIDE SEQUENCE [LARGE SCALE GENOMIC DNA]</scope>
    <source>
        <strain evidence="10 11">HTCC2654</strain>
    </source>
</reference>
<feature type="domain" description="Acyl-CoA oxidase/dehydrogenase middle" evidence="8">
    <location>
        <begin position="133"/>
        <end position="227"/>
    </location>
</feature>
<dbReference type="Proteomes" id="UP000002931">
    <property type="component" value="Unassembled WGS sequence"/>
</dbReference>
<keyword evidence="11" id="KW-1185">Reference proteome</keyword>
<dbReference type="Pfam" id="PF02771">
    <property type="entry name" value="Acyl-CoA_dh_N"/>
    <property type="match status" value="1"/>
</dbReference>
<dbReference type="FunFam" id="2.40.110.10:FF:000002">
    <property type="entry name" value="Acyl-CoA dehydrogenase fadE12"/>
    <property type="match status" value="1"/>
</dbReference>
<sequence length="388" mass="42128">MGGLSMDFTWTEENDAFRARVRDFLDRELPTNWDEIARHGPGSREQTEFSLEFCPKLAEAGLLVPHWPAEWGGADRPTWEHFIMGEEMWAVGEPRGGQYMNVNWIGPVLMRYGSDAQKAQYLPEMAAGRAIWCQGFSEPGAGSDLASLRTKAIRDGDDYVINGQKIWTSYAGMADTCFLLARTGGADQGRSAIAIFLVPMDTPGIEVRAIPSLIGHGDIHEVFFTDVRVPASCRLGEEGEGWTIISYALANERVGIPRYEMSSQVLDLMVGELKARGAFGNAIVRAKAAEAAAACEAARLLVYRVVDERARGVPPGTAANLARVAVVEADHAVTDFGMDFLPDCFSGDGHAGMLAHHERAIVTGIAAGAAEIQLNLVARRHLDLPKGA</sequence>
<gene>
    <name evidence="10" type="ORF">RB2654_07054</name>
</gene>
<dbReference type="GO" id="GO:0016627">
    <property type="term" value="F:oxidoreductase activity, acting on the CH-CH group of donors"/>
    <property type="evidence" value="ECO:0007669"/>
    <property type="project" value="InterPro"/>
</dbReference>
<keyword evidence="4 6" id="KW-0274">FAD</keyword>
<dbReference type="STRING" id="314271.RB2654_07054"/>
<dbReference type="InterPro" id="IPR036250">
    <property type="entry name" value="AcylCo_DH-like_C"/>
</dbReference>
<dbReference type="Pfam" id="PF00441">
    <property type="entry name" value="Acyl-CoA_dh_1"/>
    <property type="match status" value="1"/>
</dbReference>
<proteinExistence type="inferred from homology"/>
<dbReference type="EMBL" id="AAMT01000007">
    <property type="protein sequence ID" value="EAQ12849.1"/>
    <property type="molecule type" value="Genomic_DNA"/>
</dbReference>
<evidence type="ECO:0000313" key="11">
    <source>
        <dbReference type="Proteomes" id="UP000002931"/>
    </source>
</evidence>
<comment type="similarity">
    <text evidence="2 6">Belongs to the acyl-CoA dehydrogenase family.</text>
</comment>
<evidence type="ECO:0008006" key="12">
    <source>
        <dbReference type="Google" id="ProtNLM"/>
    </source>
</evidence>
<evidence type="ECO:0000313" key="10">
    <source>
        <dbReference type="EMBL" id="EAQ12849.1"/>
    </source>
</evidence>
<evidence type="ECO:0000259" key="9">
    <source>
        <dbReference type="Pfam" id="PF02771"/>
    </source>
</evidence>
<evidence type="ECO:0000256" key="3">
    <source>
        <dbReference type="ARBA" id="ARBA00022630"/>
    </source>
</evidence>
<evidence type="ECO:0000256" key="4">
    <source>
        <dbReference type="ARBA" id="ARBA00022827"/>
    </source>
</evidence>